<name>A0A0S3PTI7_9BRAD</name>
<evidence type="ECO:0000313" key="2">
    <source>
        <dbReference type="EMBL" id="BAT59274.1"/>
    </source>
</evidence>
<evidence type="ECO:0000256" key="1">
    <source>
        <dbReference type="SAM" id="SignalP"/>
    </source>
</evidence>
<organism evidence="2 3">
    <name type="scientific">Variibacter gotjawalensis</name>
    <dbReference type="NCBI Taxonomy" id="1333996"/>
    <lineage>
        <taxon>Bacteria</taxon>
        <taxon>Pseudomonadati</taxon>
        <taxon>Pseudomonadota</taxon>
        <taxon>Alphaproteobacteria</taxon>
        <taxon>Hyphomicrobiales</taxon>
        <taxon>Nitrobacteraceae</taxon>
        <taxon>Variibacter</taxon>
    </lineage>
</organism>
<sequence length="120" mass="13002">MRVLSAMLLSLTAIFAATCAMAATRLTPTEIQTSFFDGKAFTATTPSKIEFKLTFTPDGKVTRDPVGKSGTRGEGTWKLSKDGFCTIWKNAKQSCFTLVVAGANKWTVMRGPANVATWSR</sequence>
<keyword evidence="3" id="KW-1185">Reference proteome</keyword>
<gene>
    <name evidence="2" type="ORF">GJW-30_1_01805</name>
</gene>
<protein>
    <submittedName>
        <fullName evidence="2">Uncharacterized protein</fullName>
    </submittedName>
</protein>
<dbReference type="Proteomes" id="UP000236884">
    <property type="component" value="Chromosome"/>
</dbReference>
<dbReference type="KEGG" id="vgo:GJW-30_1_01805"/>
<feature type="signal peptide" evidence="1">
    <location>
        <begin position="1"/>
        <end position="22"/>
    </location>
</feature>
<reference evidence="2 3" key="1">
    <citation type="submission" date="2015-08" db="EMBL/GenBank/DDBJ databases">
        <title>Investigation of the bacterial diversity of lava forest soil.</title>
        <authorList>
            <person name="Lee J.S."/>
        </authorList>
    </citation>
    <scope>NUCLEOTIDE SEQUENCE [LARGE SCALE GENOMIC DNA]</scope>
    <source>
        <strain evidence="2 3">GJW-30</strain>
    </source>
</reference>
<dbReference type="AlphaFoldDB" id="A0A0S3PTI7"/>
<dbReference type="OrthoDB" id="8449476at2"/>
<evidence type="ECO:0000313" key="3">
    <source>
        <dbReference type="Proteomes" id="UP000236884"/>
    </source>
</evidence>
<proteinExistence type="predicted"/>
<dbReference type="RefSeq" id="WP_096354440.1">
    <property type="nucleotide sequence ID" value="NZ_AP014946.1"/>
</dbReference>
<accession>A0A0S3PTI7</accession>
<feature type="chain" id="PRO_5006615737" evidence="1">
    <location>
        <begin position="23"/>
        <end position="120"/>
    </location>
</feature>
<dbReference type="EMBL" id="AP014946">
    <property type="protein sequence ID" value="BAT59274.1"/>
    <property type="molecule type" value="Genomic_DNA"/>
</dbReference>
<keyword evidence="1" id="KW-0732">Signal</keyword>